<keyword evidence="1" id="KW-1133">Transmembrane helix</keyword>
<name>A0A3G6IU81_9CORY</name>
<proteinExistence type="predicted"/>
<dbReference type="RefSeq" id="WP_245990517.1">
    <property type="nucleotide sequence ID" value="NZ_CP033898.1"/>
</dbReference>
<evidence type="ECO:0000313" key="3">
    <source>
        <dbReference type="Proteomes" id="UP000271426"/>
    </source>
</evidence>
<evidence type="ECO:0000313" key="2">
    <source>
        <dbReference type="EMBL" id="AZA09236.1"/>
    </source>
</evidence>
<accession>A0A3G6IU81</accession>
<keyword evidence="1" id="KW-0472">Membrane</keyword>
<reference evidence="2 3" key="1">
    <citation type="submission" date="2018-11" db="EMBL/GenBank/DDBJ databases">
        <authorList>
            <person name="Kleinhagauer T."/>
            <person name="Glaeser S.P."/>
            <person name="Spergser J."/>
            <person name="Ruckert C."/>
            <person name="Kaempfer P."/>
            <person name="Busse H.-J."/>
        </authorList>
    </citation>
    <scope>NUCLEOTIDE SEQUENCE [LARGE SCALE GENOMIC DNA]</scope>
    <source>
        <strain evidence="2 3">812CH</strain>
    </source>
</reference>
<keyword evidence="3" id="KW-1185">Reference proteome</keyword>
<sequence length="45" mass="5150">MAKLAAWHYLYHLPAEKIRGKKGWWLPITLINGVGSPAFLLFGRK</sequence>
<dbReference type="Proteomes" id="UP000271426">
    <property type="component" value="Chromosome"/>
</dbReference>
<feature type="transmembrane region" description="Helical" evidence="1">
    <location>
        <begin position="24"/>
        <end position="42"/>
    </location>
</feature>
<protein>
    <recommendedName>
        <fullName evidence="4">Cardiolipin synthase N-terminal domain-containing protein</fullName>
    </recommendedName>
</protein>
<dbReference type="AlphaFoldDB" id="A0A3G6IU81"/>
<evidence type="ECO:0008006" key="4">
    <source>
        <dbReference type="Google" id="ProtNLM"/>
    </source>
</evidence>
<dbReference type="KEGG" id="cpso:CPPEL_05580"/>
<gene>
    <name evidence="2" type="ORF">CPPEL_05580</name>
</gene>
<organism evidence="2 3">
    <name type="scientific">Corynebacterium pseudopelargi</name>
    <dbReference type="NCBI Taxonomy" id="2080757"/>
    <lineage>
        <taxon>Bacteria</taxon>
        <taxon>Bacillati</taxon>
        <taxon>Actinomycetota</taxon>
        <taxon>Actinomycetes</taxon>
        <taxon>Mycobacteriales</taxon>
        <taxon>Corynebacteriaceae</taxon>
        <taxon>Corynebacterium</taxon>
    </lineage>
</organism>
<keyword evidence="1" id="KW-0812">Transmembrane</keyword>
<dbReference type="EMBL" id="CP033898">
    <property type="protein sequence ID" value="AZA09236.1"/>
    <property type="molecule type" value="Genomic_DNA"/>
</dbReference>
<evidence type="ECO:0000256" key="1">
    <source>
        <dbReference type="SAM" id="Phobius"/>
    </source>
</evidence>